<accession>A0A7X3H9U7</accession>
<dbReference type="SUPFAM" id="SSF47413">
    <property type="entry name" value="lambda repressor-like DNA-binding domains"/>
    <property type="match status" value="1"/>
</dbReference>
<sequence length="69" mass="7938">MKPDASNHNPDPRYLRGLIDQAGISQREAAQLIGMSWAGFRNYLRDESHRLYRVADYRVQFALECLAQG</sequence>
<gene>
    <name evidence="1" type="ORF">GO594_13070</name>
</gene>
<dbReference type="AlphaFoldDB" id="A0A7X3H9U7"/>
<organism evidence="1 2">
    <name type="scientific">Metapseudomonas otitidis</name>
    <dbReference type="NCBI Taxonomy" id="319939"/>
    <lineage>
        <taxon>Bacteria</taxon>
        <taxon>Pseudomonadati</taxon>
        <taxon>Pseudomonadota</taxon>
        <taxon>Gammaproteobacteria</taxon>
        <taxon>Pseudomonadales</taxon>
        <taxon>Pseudomonadaceae</taxon>
        <taxon>Metapseudomonas</taxon>
    </lineage>
</organism>
<proteinExistence type="predicted"/>
<dbReference type="Proteomes" id="UP000461288">
    <property type="component" value="Unassembled WGS sequence"/>
</dbReference>
<dbReference type="InterPro" id="IPR010982">
    <property type="entry name" value="Lambda_DNA-bd_dom_sf"/>
</dbReference>
<protein>
    <submittedName>
        <fullName evidence="1">Uncharacterized protein</fullName>
    </submittedName>
</protein>
<comment type="caution">
    <text evidence="1">The sequence shown here is derived from an EMBL/GenBank/DDBJ whole genome shotgun (WGS) entry which is preliminary data.</text>
</comment>
<dbReference type="EMBL" id="WTFN01000027">
    <property type="protein sequence ID" value="MWK56911.1"/>
    <property type="molecule type" value="Genomic_DNA"/>
</dbReference>
<dbReference type="RefSeq" id="WP_160481034.1">
    <property type="nucleotide sequence ID" value="NZ_WTFN01000027.1"/>
</dbReference>
<name>A0A7X3H9U7_9GAMM</name>
<evidence type="ECO:0000313" key="2">
    <source>
        <dbReference type="Proteomes" id="UP000461288"/>
    </source>
</evidence>
<dbReference type="GO" id="GO:0003677">
    <property type="term" value="F:DNA binding"/>
    <property type="evidence" value="ECO:0007669"/>
    <property type="project" value="InterPro"/>
</dbReference>
<reference evidence="1 2" key="1">
    <citation type="submission" date="2019-12" db="EMBL/GenBank/DDBJ databases">
        <title>Draft genome sequence of Pseudomonas otitidis recovered from a chicken carcass.</title>
        <authorList>
            <person name="Vieira T.R."/>
            <person name="Oliviera E.F.C."/>
            <person name="Silva N.M.V."/>
            <person name="Sambrano G.E."/>
            <person name="Cibulski S.P."/>
            <person name="Cardoso M.R.I."/>
        </authorList>
    </citation>
    <scope>NUCLEOTIDE SEQUENCE [LARGE SCALE GENOMIC DNA]</scope>
    <source>
        <strain evidence="1 2">25_K</strain>
    </source>
</reference>
<evidence type="ECO:0000313" key="1">
    <source>
        <dbReference type="EMBL" id="MWK56911.1"/>
    </source>
</evidence>